<evidence type="ECO:0000313" key="8">
    <source>
        <dbReference type="EMBL" id="OSY87516.1"/>
    </source>
</evidence>
<dbReference type="Pfam" id="PF00355">
    <property type="entry name" value="Rieske"/>
    <property type="match status" value="1"/>
</dbReference>
<dbReference type="SUPFAM" id="SSF55961">
    <property type="entry name" value="Bet v1-like"/>
    <property type="match status" value="1"/>
</dbReference>
<organism evidence="8 9">
    <name type="scientific">Tenacibaculum holothuriorum</name>
    <dbReference type="NCBI Taxonomy" id="1635173"/>
    <lineage>
        <taxon>Bacteria</taxon>
        <taxon>Pseudomonadati</taxon>
        <taxon>Bacteroidota</taxon>
        <taxon>Flavobacteriia</taxon>
        <taxon>Flavobacteriales</taxon>
        <taxon>Flavobacteriaceae</taxon>
        <taxon>Tenacibaculum</taxon>
    </lineage>
</organism>
<evidence type="ECO:0000256" key="5">
    <source>
        <dbReference type="ARBA" id="ARBA00023004"/>
    </source>
</evidence>
<comment type="caution">
    <text evidence="8">The sequence shown here is derived from an EMBL/GenBank/DDBJ whole genome shotgun (WGS) entry which is preliminary data.</text>
</comment>
<dbReference type="PANTHER" id="PTHR43756">
    <property type="entry name" value="CHOLINE MONOOXYGENASE, CHLOROPLASTIC"/>
    <property type="match status" value="1"/>
</dbReference>
<dbReference type="EMBL" id="LAPZ01000011">
    <property type="protein sequence ID" value="OSY87516.1"/>
    <property type="molecule type" value="Genomic_DNA"/>
</dbReference>
<gene>
    <name evidence="8" type="ORF">WH52_11185</name>
</gene>
<evidence type="ECO:0000256" key="6">
    <source>
        <dbReference type="ARBA" id="ARBA00023014"/>
    </source>
</evidence>
<reference evidence="8 9" key="1">
    <citation type="submission" date="2015-03" db="EMBL/GenBank/DDBJ databases">
        <title>Genome sequence of Tenacibaculum sp. S2-2, isolated from intestinal microbiota of sea cucumber, Apostichopus japonicas.</title>
        <authorList>
            <person name="Shao Z."/>
            <person name="Wang L."/>
            <person name="Li X."/>
        </authorList>
    </citation>
    <scope>NUCLEOTIDE SEQUENCE [LARGE SCALE GENOMIC DNA]</scope>
    <source>
        <strain evidence="8 9">S2-2</strain>
    </source>
</reference>
<keyword evidence="6" id="KW-0411">Iron-sulfur</keyword>
<dbReference type="GO" id="GO:0051537">
    <property type="term" value="F:2 iron, 2 sulfur cluster binding"/>
    <property type="evidence" value="ECO:0007669"/>
    <property type="project" value="UniProtKB-KW"/>
</dbReference>
<sequence length="375" mass="43757">MHNLPVSAYTSQKWFDLEQKHIFSTTWQFLGFIEEFKKPGNYMCLDIGYNSFLVVMDNNYEVKAFHNYCSTCKTPILKNFGRLGKYIYCPTKNVTYDLEGNSTNANFPSLTIASIGVFKGMYFIHPNPNEDINDFFGEVLPYLGPHKVEKLVEYSKPEEIYVKEVNCNWKIIVENYIDQYHLAHLHSGTLNMYQHDKAEFGWVGPHYWFYEPLEEEYHEKLDSVSEYPLIDSVPKEAIGGYVPWLFPNIGLSEEENSWTAFHVTPISPSKTLVTLRSKLMNLPTKEFTKQANKSYAEEEFWNRRIFPKYEAHFEGDPMATADFMEEDVYVCEQQQKSLQSPKFSVGAQAEKGEFAVAKFQQVVKEWIEKQRTLPK</sequence>
<dbReference type="Pfam" id="PF00848">
    <property type="entry name" value="Ring_hydroxyl_A"/>
    <property type="match status" value="1"/>
</dbReference>
<evidence type="ECO:0000256" key="2">
    <source>
        <dbReference type="ARBA" id="ARBA00022714"/>
    </source>
</evidence>
<keyword evidence="3" id="KW-0479">Metal-binding</keyword>
<name>A0A1Y2PAM9_9FLAO</name>
<dbReference type="Gene3D" id="3.90.380.10">
    <property type="entry name" value="Naphthalene 1,2-dioxygenase Alpha Subunit, Chain A, domain 1"/>
    <property type="match status" value="2"/>
</dbReference>
<dbReference type="PANTHER" id="PTHR43756:SF5">
    <property type="entry name" value="CHOLINE MONOOXYGENASE, CHLOROPLASTIC"/>
    <property type="match status" value="1"/>
</dbReference>
<keyword evidence="4" id="KW-0560">Oxidoreductase</keyword>
<dbReference type="InterPro" id="IPR015879">
    <property type="entry name" value="Ring_hydroxy_dOase_asu_C_dom"/>
</dbReference>
<evidence type="ECO:0000259" key="7">
    <source>
        <dbReference type="PROSITE" id="PS51296"/>
    </source>
</evidence>
<dbReference type="InterPro" id="IPR001663">
    <property type="entry name" value="Rng_hydr_dOase-A"/>
</dbReference>
<evidence type="ECO:0000256" key="4">
    <source>
        <dbReference type="ARBA" id="ARBA00023002"/>
    </source>
</evidence>
<dbReference type="Proteomes" id="UP000194221">
    <property type="component" value="Unassembled WGS sequence"/>
</dbReference>
<proteinExistence type="predicted"/>
<evidence type="ECO:0000256" key="1">
    <source>
        <dbReference type="ARBA" id="ARBA00001962"/>
    </source>
</evidence>
<keyword evidence="2" id="KW-0001">2Fe-2S</keyword>
<dbReference type="GO" id="GO:0005506">
    <property type="term" value="F:iron ion binding"/>
    <property type="evidence" value="ECO:0007669"/>
    <property type="project" value="InterPro"/>
</dbReference>
<dbReference type="GO" id="GO:0016491">
    <property type="term" value="F:oxidoreductase activity"/>
    <property type="evidence" value="ECO:0007669"/>
    <property type="project" value="UniProtKB-KW"/>
</dbReference>
<dbReference type="InParanoid" id="A0A1Y2PAM9"/>
<protein>
    <recommendedName>
        <fullName evidence="7">Rieske domain-containing protein</fullName>
    </recommendedName>
</protein>
<feature type="domain" description="Rieske" evidence="7">
    <location>
        <begin position="27"/>
        <end position="124"/>
    </location>
</feature>
<dbReference type="AlphaFoldDB" id="A0A1Y2PAM9"/>
<dbReference type="STRING" id="1635173.WH52_11185"/>
<dbReference type="Gene3D" id="2.102.10.10">
    <property type="entry name" value="Rieske [2Fe-2S] iron-sulphur domain"/>
    <property type="match status" value="1"/>
</dbReference>
<evidence type="ECO:0000313" key="9">
    <source>
        <dbReference type="Proteomes" id="UP000194221"/>
    </source>
</evidence>
<dbReference type="CDD" id="cd00680">
    <property type="entry name" value="RHO_alpha_C"/>
    <property type="match status" value="1"/>
</dbReference>
<comment type="cofactor">
    <cofactor evidence="1">
        <name>Fe cation</name>
        <dbReference type="ChEBI" id="CHEBI:24875"/>
    </cofactor>
</comment>
<keyword evidence="9" id="KW-1185">Reference proteome</keyword>
<dbReference type="InterPro" id="IPR036922">
    <property type="entry name" value="Rieske_2Fe-2S_sf"/>
</dbReference>
<dbReference type="SUPFAM" id="SSF50022">
    <property type="entry name" value="ISP domain"/>
    <property type="match status" value="1"/>
</dbReference>
<accession>A0A1Y2PAM9</accession>
<dbReference type="PROSITE" id="PS51296">
    <property type="entry name" value="RIESKE"/>
    <property type="match status" value="1"/>
</dbReference>
<evidence type="ECO:0000256" key="3">
    <source>
        <dbReference type="ARBA" id="ARBA00022723"/>
    </source>
</evidence>
<dbReference type="InterPro" id="IPR017941">
    <property type="entry name" value="Rieske_2Fe-2S"/>
</dbReference>
<keyword evidence="5" id="KW-0408">Iron</keyword>